<evidence type="ECO:0000256" key="1">
    <source>
        <dbReference type="SAM" id="MobiDB-lite"/>
    </source>
</evidence>
<sequence>MTQTKATLISVTEATALLKDRSDQINERFPQLKNKGKYILPDYRLTRKREAFKIRKHTFLQRHARSYVAFDSENGQTLWMHNFPSLTESLFWLDTGLKPTDTDTNTSYKQWKVKHEDDINALKDILRERSRKRKEALAAKKASAKKPAVAKKSPALMKKSKKL</sequence>
<organism evidence="2 3">
    <name type="scientific">Lentilactobacillus kisonensis DSM 19906 = JCM 15041</name>
    <dbReference type="NCBI Taxonomy" id="1423766"/>
    <lineage>
        <taxon>Bacteria</taxon>
        <taxon>Bacillati</taxon>
        <taxon>Bacillota</taxon>
        <taxon>Bacilli</taxon>
        <taxon>Lactobacillales</taxon>
        <taxon>Lactobacillaceae</taxon>
        <taxon>Lentilactobacillus</taxon>
    </lineage>
</organism>
<gene>
    <name evidence="2" type="ORF">FC98_GL002027</name>
</gene>
<feature type="compositionally biased region" description="Low complexity" evidence="1">
    <location>
        <begin position="139"/>
        <end position="157"/>
    </location>
</feature>
<feature type="region of interest" description="Disordered" evidence="1">
    <location>
        <begin position="133"/>
        <end position="163"/>
    </location>
</feature>
<evidence type="ECO:0000313" key="2">
    <source>
        <dbReference type="EMBL" id="KRL22789.1"/>
    </source>
</evidence>
<dbReference type="Proteomes" id="UP000051439">
    <property type="component" value="Unassembled WGS sequence"/>
</dbReference>
<accession>A0A0R1NYC9</accession>
<dbReference type="EMBL" id="AZEB01000004">
    <property type="protein sequence ID" value="KRL22789.1"/>
    <property type="molecule type" value="Genomic_DNA"/>
</dbReference>
<dbReference type="AlphaFoldDB" id="A0A0R1NYC9"/>
<keyword evidence="3" id="KW-1185">Reference proteome</keyword>
<comment type="caution">
    <text evidence="2">The sequence shown here is derived from an EMBL/GenBank/DDBJ whole genome shotgun (WGS) entry which is preliminary data.</text>
</comment>
<proteinExistence type="predicted"/>
<protein>
    <submittedName>
        <fullName evidence="2">Uncharacterized protein</fullName>
    </submittedName>
</protein>
<dbReference type="PATRIC" id="fig|1423766.4.peg.2102"/>
<reference evidence="2 3" key="1">
    <citation type="journal article" date="2015" name="Genome Announc.">
        <title>Expanding the biotechnology potential of lactobacilli through comparative genomics of 213 strains and associated genera.</title>
        <authorList>
            <person name="Sun Z."/>
            <person name="Harris H.M."/>
            <person name="McCann A."/>
            <person name="Guo C."/>
            <person name="Argimon S."/>
            <person name="Zhang W."/>
            <person name="Yang X."/>
            <person name="Jeffery I.B."/>
            <person name="Cooney J.C."/>
            <person name="Kagawa T.F."/>
            <person name="Liu W."/>
            <person name="Song Y."/>
            <person name="Salvetti E."/>
            <person name="Wrobel A."/>
            <person name="Rasinkangas P."/>
            <person name="Parkhill J."/>
            <person name="Rea M.C."/>
            <person name="O'Sullivan O."/>
            <person name="Ritari J."/>
            <person name="Douillard F.P."/>
            <person name="Paul Ross R."/>
            <person name="Yang R."/>
            <person name="Briner A.E."/>
            <person name="Felis G.E."/>
            <person name="de Vos W.M."/>
            <person name="Barrangou R."/>
            <person name="Klaenhammer T.R."/>
            <person name="Caufield P.W."/>
            <person name="Cui Y."/>
            <person name="Zhang H."/>
            <person name="O'Toole P.W."/>
        </authorList>
    </citation>
    <scope>NUCLEOTIDE SEQUENCE [LARGE SCALE GENOMIC DNA]</scope>
    <source>
        <strain evidence="2 3">DSM 19906</strain>
    </source>
</reference>
<name>A0A0R1NYC9_9LACO</name>
<dbReference type="RefSeq" id="WP_008858177.1">
    <property type="nucleotide sequence ID" value="NZ_AZEB01000004.1"/>
</dbReference>
<evidence type="ECO:0000313" key="3">
    <source>
        <dbReference type="Proteomes" id="UP000051439"/>
    </source>
</evidence>